<dbReference type="InterPro" id="IPR001138">
    <property type="entry name" value="Zn2Cys6_DnaBD"/>
</dbReference>
<protein>
    <recommendedName>
        <fullName evidence="10">Zn(2)-C6 fungal-type domain-containing protein</fullName>
    </recommendedName>
</protein>
<dbReference type="Pfam" id="PF04082">
    <property type="entry name" value="Fungal_trans"/>
    <property type="match status" value="1"/>
</dbReference>
<dbReference type="AlphaFoldDB" id="A0A8H4UQ08"/>
<evidence type="ECO:0000259" key="10">
    <source>
        <dbReference type="PROSITE" id="PS50048"/>
    </source>
</evidence>
<reference evidence="11" key="2">
    <citation type="submission" date="2020-05" db="EMBL/GenBank/DDBJ databases">
        <authorList>
            <person name="Kim H.-S."/>
            <person name="Proctor R.H."/>
            <person name="Brown D.W."/>
        </authorList>
    </citation>
    <scope>NUCLEOTIDE SEQUENCE</scope>
    <source>
        <strain evidence="11">NRRL 22465</strain>
    </source>
</reference>
<feature type="region of interest" description="Disordered" evidence="8">
    <location>
        <begin position="486"/>
        <end position="552"/>
    </location>
</feature>
<feature type="transmembrane region" description="Helical" evidence="9">
    <location>
        <begin position="1083"/>
        <end position="1102"/>
    </location>
</feature>
<feature type="region of interest" description="Disordered" evidence="8">
    <location>
        <begin position="609"/>
        <end position="630"/>
    </location>
</feature>
<dbReference type="GO" id="GO:0045944">
    <property type="term" value="P:positive regulation of transcription by RNA polymerase II"/>
    <property type="evidence" value="ECO:0007669"/>
    <property type="project" value="TreeGrafter"/>
</dbReference>
<dbReference type="SMART" id="SM00906">
    <property type="entry name" value="Fungal_trans"/>
    <property type="match status" value="1"/>
</dbReference>
<dbReference type="GO" id="GO:0008270">
    <property type="term" value="F:zinc ion binding"/>
    <property type="evidence" value="ECO:0007669"/>
    <property type="project" value="InterPro"/>
</dbReference>
<dbReference type="InterPro" id="IPR036849">
    <property type="entry name" value="Enolase-like_C_sf"/>
</dbReference>
<gene>
    <name evidence="11" type="ORF">FZEAL_2982</name>
</gene>
<dbReference type="InterPro" id="IPR036864">
    <property type="entry name" value="Zn2-C6_fun-type_DNA-bd_sf"/>
</dbReference>
<dbReference type="GO" id="GO:0043565">
    <property type="term" value="F:sequence-specific DNA binding"/>
    <property type="evidence" value="ECO:0007669"/>
    <property type="project" value="TreeGrafter"/>
</dbReference>
<comment type="caution">
    <text evidence="11">The sequence shown here is derived from an EMBL/GenBank/DDBJ whole genome shotgun (WGS) entry which is preliminary data.</text>
</comment>
<feature type="compositionally biased region" description="Basic residues" evidence="8">
    <location>
        <begin position="537"/>
        <end position="550"/>
    </location>
</feature>
<dbReference type="EMBL" id="JABEYC010000182">
    <property type="protein sequence ID" value="KAF4981148.1"/>
    <property type="molecule type" value="Genomic_DNA"/>
</dbReference>
<dbReference type="SFLD" id="SFLDS00001">
    <property type="entry name" value="Enolase"/>
    <property type="match status" value="1"/>
</dbReference>
<feature type="region of interest" description="Disordered" evidence="8">
    <location>
        <begin position="649"/>
        <end position="671"/>
    </location>
</feature>
<dbReference type="SUPFAM" id="SSF51604">
    <property type="entry name" value="Enolase C-terminal domain-like"/>
    <property type="match status" value="1"/>
</dbReference>
<dbReference type="CDD" id="cd03325">
    <property type="entry name" value="D-galactonate_dehydratase"/>
    <property type="match status" value="1"/>
</dbReference>
<evidence type="ECO:0000256" key="6">
    <source>
        <dbReference type="ARBA" id="ARBA00023163"/>
    </source>
</evidence>
<feature type="compositionally biased region" description="Polar residues" evidence="8">
    <location>
        <begin position="651"/>
        <end position="661"/>
    </location>
</feature>
<dbReference type="PROSITE" id="PS00463">
    <property type="entry name" value="ZN2_CY6_FUNGAL_1"/>
    <property type="match status" value="1"/>
</dbReference>
<evidence type="ECO:0000256" key="3">
    <source>
        <dbReference type="ARBA" id="ARBA00022723"/>
    </source>
</evidence>
<dbReference type="InterPro" id="IPR029065">
    <property type="entry name" value="Enolase_C-like"/>
</dbReference>
<dbReference type="Gene3D" id="3.20.20.120">
    <property type="entry name" value="Enolase-like C-terminal domain"/>
    <property type="match status" value="1"/>
</dbReference>
<evidence type="ECO:0000256" key="9">
    <source>
        <dbReference type="SAM" id="Phobius"/>
    </source>
</evidence>
<evidence type="ECO:0000256" key="1">
    <source>
        <dbReference type="ARBA" id="ARBA00001946"/>
    </source>
</evidence>
<feature type="compositionally biased region" description="Polar residues" evidence="8">
    <location>
        <begin position="496"/>
        <end position="506"/>
    </location>
</feature>
<keyword evidence="5" id="KW-0238">DNA-binding</keyword>
<dbReference type="Gene3D" id="3.30.390.10">
    <property type="entry name" value="Enolase-like, N-terminal domain"/>
    <property type="match status" value="1"/>
</dbReference>
<dbReference type="InterPro" id="IPR013342">
    <property type="entry name" value="Mandelate_racemase_C"/>
</dbReference>
<evidence type="ECO:0000313" key="11">
    <source>
        <dbReference type="EMBL" id="KAF4981148.1"/>
    </source>
</evidence>
<dbReference type="Proteomes" id="UP000635477">
    <property type="component" value="Unassembled WGS sequence"/>
</dbReference>
<dbReference type="CDD" id="cd00067">
    <property type="entry name" value="GAL4"/>
    <property type="match status" value="1"/>
</dbReference>
<dbReference type="SMART" id="SM00922">
    <property type="entry name" value="MR_MLE"/>
    <property type="match status" value="1"/>
</dbReference>
<proteinExistence type="predicted"/>
<evidence type="ECO:0000256" key="4">
    <source>
        <dbReference type="ARBA" id="ARBA00023015"/>
    </source>
</evidence>
<keyword evidence="9" id="KW-1133">Transmembrane helix</keyword>
<dbReference type="CDD" id="cd12148">
    <property type="entry name" value="fungal_TF_MHR"/>
    <property type="match status" value="1"/>
</dbReference>
<dbReference type="GO" id="GO:0005634">
    <property type="term" value="C:nucleus"/>
    <property type="evidence" value="ECO:0007669"/>
    <property type="project" value="UniProtKB-SubCell"/>
</dbReference>
<dbReference type="Pfam" id="PF13378">
    <property type="entry name" value="MR_MLE_C"/>
    <property type="match status" value="1"/>
</dbReference>
<sequence length="1267" mass="140591">MVHHATSFVEPQHHTPLGSYTFVCDSIIVNIPVTRQSSPASSGFGGPRQHTLPLVRSHDASGRALLDRKPTKGSVEKLHCPPLFKLHPCIYRHLPVQPFYHVPALSAIAIMGKIALIEYFRLPPRWLFVKITDEAGNIGWGEASLEGHTQAVEGCLDAWISQYTGMEADEIEQIWQKSWRMGFYRGGPVFMSALAGIDIALWDLKGKMLYDSAKGYVNKPQARKLNVPIYELLGGKVRDKIKVYAWIGGDRPSDIETQALARRSQGFTAVKMNGTEDLGWMDSPSALDGCVERVKTVRALGMDAGVDFHGRVHKPMARQLAALLAPHRPMFIEEPLLSEHIEGIKAFAQTVTTPIALGERLYSRWDVKPFLEAGCVDILQPDICHVGGISELRRIAAMAETYDVAIAPHCPLGPIALAANIQVDATTPNFAIQEMSLGIHYNTGGYDLLSYIKNPEIWDVEGGYIELMKGPGLGIDIDEDKVRELSRNAEPWPEQASKSSIETTAMSRRPSLAPAPGNSSSSHRGSLESDGTEHIRSPAKQRKPHVRSRASRACDRCKSRKTRCSGKYPCALCARLRLDCKYTAAYRRGRLPSIEMDTDELGEQMIHVSQAPEDHLRGPRPSEDSRQVEDHIPSPVSIEARAFELSKAGNGVSTTQSSRNSPEPAPIDRQGHYVGPASGASFLLRIQRKLQQQRSASSSEASIFTFGDLPLPEFDTRFLILPPRSEAEDLICRYFEFASATHRFLHRPTIESWLRELYETNGSMREKTEARSKMGLLFMVFAHAENYPKSKAGTVDPSSSASFFSAAEDQLSSEKGAIRLTSIQARLAQCFYLLSHSRLNHCWSLFGTTAHLMLALGIHRKSRVDASSHPDYVDLECRKRTFWCAYNLDTYLSAALGRPRTFHDEDIDQELPLCVDDYRLARGQTAPSPLGAVQSIMSGSVAHIKLSRIVAKILRDLYGIKSQSMDSQYKLAEKYTKEIEAWHNGVAYLVDTDGIDPSLFQPIFLRQRNVLNLACWHAQILVHRPFLLNNFASLANLGSTRSTRNRRDPELTNEHVQRCLEAAMNIVTKIDDLHRGGQLYNTFWFSHYFAFSAVVILYIFAIQQRHTPPETYLPAFHAATRCQAQITSIAIPGSLGQRYGVVLQELRLELLRHNTHLLELTGNSDGPASGSNMHGDEEAMLRSYPSQNLLSLGHHGMNFVPSADDVAGHLSLGGEDGLGFPDHSPGSSIVQMTGWGQFDSLVTGGIGGMEAFLGDNNMEGWNLGMGE</sequence>
<dbReference type="InterPro" id="IPR007219">
    <property type="entry name" value="XnlR_reg_dom"/>
</dbReference>
<dbReference type="Pfam" id="PF02746">
    <property type="entry name" value="MR_MLE_N"/>
    <property type="match status" value="1"/>
</dbReference>
<evidence type="ECO:0000256" key="7">
    <source>
        <dbReference type="ARBA" id="ARBA00023242"/>
    </source>
</evidence>
<dbReference type="InterPro" id="IPR051711">
    <property type="entry name" value="Stress_Response_Reg"/>
</dbReference>
<evidence type="ECO:0000256" key="5">
    <source>
        <dbReference type="ARBA" id="ARBA00023125"/>
    </source>
</evidence>
<dbReference type="GO" id="GO:0034194">
    <property type="term" value="P:D-galactonate catabolic process"/>
    <property type="evidence" value="ECO:0007669"/>
    <property type="project" value="InterPro"/>
</dbReference>
<keyword evidence="6" id="KW-0804">Transcription</keyword>
<dbReference type="SFLD" id="SFLDF00003">
    <property type="entry name" value="D-galactonate_dehydratase"/>
    <property type="match status" value="1"/>
</dbReference>
<evidence type="ECO:0000256" key="8">
    <source>
        <dbReference type="SAM" id="MobiDB-lite"/>
    </source>
</evidence>
<dbReference type="Pfam" id="PF00172">
    <property type="entry name" value="Zn_clus"/>
    <property type="match status" value="1"/>
</dbReference>
<keyword evidence="9" id="KW-0472">Membrane</keyword>
<keyword evidence="7" id="KW-0539">Nucleus</keyword>
<dbReference type="SUPFAM" id="SSF54826">
    <property type="entry name" value="Enolase N-terminal domain-like"/>
    <property type="match status" value="1"/>
</dbReference>
<dbReference type="SUPFAM" id="SSF57701">
    <property type="entry name" value="Zn2/Cys6 DNA-binding domain"/>
    <property type="match status" value="1"/>
</dbReference>
<reference evidence="11" key="1">
    <citation type="journal article" date="2020" name="BMC Genomics">
        <title>Correction to: Identification and distribution of gene clusters required for synthesis of sphingolipid metabolism inhibitors in diverse species of the filamentous fungus Fusarium.</title>
        <authorList>
            <person name="Kim H.S."/>
            <person name="Lohmar J.M."/>
            <person name="Busman M."/>
            <person name="Brown D.W."/>
            <person name="Naumann T.A."/>
            <person name="Divon H.H."/>
            <person name="Lysoe E."/>
            <person name="Uhlig S."/>
            <person name="Proctor R.H."/>
        </authorList>
    </citation>
    <scope>NUCLEOTIDE SEQUENCE</scope>
    <source>
        <strain evidence="11">NRRL 22465</strain>
    </source>
</reference>
<organism evidence="11 12">
    <name type="scientific">Fusarium zealandicum</name>
    <dbReference type="NCBI Taxonomy" id="1053134"/>
    <lineage>
        <taxon>Eukaryota</taxon>
        <taxon>Fungi</taxon>
        <taxon>Dikarya</taxon>
        <taxon>Ascomycota</taxon>
        <taxon>Pezizomycotina</taxon>
        <taxon>Sordariomycetes</taxon>
        <taxon>Hypocreomycetidae</taxon>
        <taxon>Hypocreales</taxon>
        <taxon>Nectriaceae</taxon>
        <taxon>Fusarium</taxon>
        <taxon>Fusarium staphyleae species complex</taxon>
    </lineage>
</organism>
<keyword evidence="9" id="KW-0812">Transmembrane</keyword>
<evidence type="ECO:0000313" key="12">
    <source>
        <dbReference type="Proteomes" id="UP000635477"/>
    </source>
</evidence>
<feature type="compositionally biased region" description="Basic and acidic residues" evidence="8">
    <location>
        <begin position="525"/>
        <end position="536"/>
    </location>
</feature>
<accession>A0A8H4UQ08</accession>
<dbReference type="Gene3D" id="4.10.240.10">
    <property type="entry name" value="Zn(2)-C6 fungal-type DNA-binding domain"/>
    <property type="match status" value="1"/>
</dbReference>
<dbReference type="InterPro" id="IPR013341">
    <property type="entry name" value="Mandelate_racemase_N_dom"/>
</dbReference>
<dbReference type="PANTHER" id="PTHR47540:SF3">
    <property type="entry name" value="ZN(II)2CYS6 TRANSCRIPTION FACTOR (EUROFUNG)"/>
    <property type="match status" value="1"/>
</dbReference>
<comment type="cofactor">
    <cofactor evidence="1">
        <name>Mg(2+)</name>
        <dbReference type="ChEBI" id="CHEBI:18420"/>
    </cofactor>
</comment>
<keyword evidence="12" id="KW-1185">Reference proteome</keyword>
<dbReference type="GO" id="GO:0000981">
    <property type="term" value="F:DNA-binding transcription factor activity, RNA polymerase II-specific"/>
    <property type="evidence" value="ECO:0007669"/>
    <property type="project" value="InterPro"/>
</dbReference>
<dbReference type="NCBIfam" id="NF010624">
    <property type="entry name" value="PRK14017.1"/>
    <property type="match status" value="1"/>
</dbReference>
<dbReference type="PANTHER" id="PTHR47540">
    <property type="entry name" value="THIAMINE REPRESSIBLE GENES REGULATORY PROTEIN THI5"/>
    <property type="match status" value="1"/>
</dbReference>
<dbReference type="GO" id="GO:0006351">
    <property type="term" value="P:DNA-templated transcription"/>
    <property type="evidence" value="ECO:0007669"/>
    <property type="project" value="InterPro"/>
</dbReference>
<dbReference type="InterPro" id="IPR029017">
    <property type="entry name" value="Enolase-like_N"/>
</dbReference>
<dbReference type="PROSITE" id="PS50048">
    <property type="entry name" value="ZN2_CY6_FUNGAL_2"/>
    <property type="match status" value="1"/>
</dbReference>
<dbReference type="SMART" id="SM00066">
    <property type="entry name" value="GAL4"/>
    <property type="match status" value="1"/>
</dbReference>
<evidence type="ECO:0000256" key="2">
    <source>
        <dbReference type="ARBA" id="ARBA00004123"/>
    </source>
</evidence>
<dbReference type="OrthoDB" id="2579025at2759"/>
<dbReference type="GO" id="GO:0008869">
    <property type="term" value="F:galactonate dehydratase activity"/>
    <property type="evidence" value="ECO:0007669"/>
    <property type="project" value="InterPro"/>
</dbReference>
<name>A0A8H4UQ08_9HYPO</name>
<keyword evidence="4" id="KW-0805">Transcription regulation</keyword>
<dbReference type="SFLD" id="SFLDG00179">
    <property type="entry name" value="mandelate_racemase"/>
    <property type="match status" value="1"/>
</dbReference>
<keyword evidence="3" id="KW-0479">Metal-binding</keyword>
<comment type="subcellular location">
    <subcellularLocation>
        <location evidence="2">Nucleus</location>
    </subcellularLocation>
</comment>
<feature type="domain" description="Zn(2)-C6 fungal-type" evidence="10">
    <location>
        <begin position="553"/>
        <end position="582"/>
    </location>
</feature>
<feature type="compositionally biased region" description="Basic and acidic residues" evidence="8">
    <location>
        <begin position="612"/>
        <end position="630"/>
    </location>
</feature>
<dbReference type="InterPro" id="IPR023592">
    <property type="entry name" value="Galactonate_deHydtase"/>
</dbReference>